<comment type="caution">
    <text evidence="8">The sequence shown here is derived from an EMBL/GenBank/DDBJ whole genome shotgun (WGS) entry which is preliminary data.</text>
</comment>
<dbReference type="EMBL" id="JAGYPE020000003">
    <property type="protein sequence ID" value="MCH6264523.1"/>
    <property type="molecule type" value="Genomic_DNA"/>
</dbReference>
<dbReference type="PANTHER" id="PTHR46696:SF1">
    <property type="entry name" value="CYTOCHROME P450 YJIB-RELATED"/>
    <property type="match status" value="1"/>
</dbReference>
<keyword evidence="6 7" id="KW-0503">Monooxygenase</keyword>
<evidence type="ECO:0000256" key="2">
    <source>
        <dbReference type="ARBA" id="ARBA00022617"/>
    </source>
</evidence>
<keyword evidence="10" id="KW-1185">Reference proteome</keyword>
<dbReference type="InterPro" id="IPR036396">
    <property type="entry name" value="Cyt_P450_sf"/>
</dbReference>
<dbReference type="GO" id="GO:0005506">
    <property type="term" value="F:iron ion binding"/>
    <property type="evidence" value="ECO:0007669"/>
    <property type="project" value="InterPro"/>
</dbReference>
<dbReference type="InterPro" id="IPR001128">
    <property type="entry name" value="Cyt_P450"/>
</dbReference>
<keyword evidence="4 7" id="KW-0560">Oxidoreductase</keyword>
<reference evidence="8" key="1">
    <citation type="submission" date="2021-05" db="EMBL/GenBank/DDBJ databases">
        <title>Novel Bacillus species.</title>
        <authorList>
            <person name="Liu G."/>
        </authorList>
    </citation>
    <scope>NUCLEOTIDE SEQUENCE</scope>
    <source>
        <strain evidence="8 10">FJAT-50051</strain>
    </source>
</reference>
<gene>
    <name evidence="9" type="ORF">KHB02_003145</name>
    <name evidence="8" type="ORF">KHB02_32675</name>
</gene>
<comment type="similarity">
    <text evidence="1 7">Belongs to the cytochrome P450 family.</text>
</comment>
<dbReference type="PRINTS" id="PR00359">
    <property type="entry name" value="BP450"/>
</dbReference>
<dbReference type="GO" id="GO:0016705">
    <property type="term" value="F:oxidoreductase activity, acting on paired donors, with incorporation or reduction of molecular oxygen"/>
    <property type="evidence" value="ECO:0007669"/>
    <property type="project" value="InterPro"/>
</dbReference>
<dbReference type="SUPFAM" id="SSF48264">
    <property type="entry name" value="Cytochrome P450"/>
    <property type="match status" value="1"/>
</dbReference>
<keyword evidence="2 7" id="KW-0349">Heme</keyword>
<name>A0A942T4B4_9BACI</name>
<evidence type="ECO:0000256" key="6">
    <source>
        <dbReference type="ARBA" id="ARBA00023033"/>
    </source>
</evidence>
<dbReference type="AlphaFoldDB" id="A0A942T4B4"/>
<evidence type="ECO:0000256" key="4">
    <source>
        <dbReference type="ARBA" id="ARBA00023002"/>
    </source>
</evidence>
<dbReference type="GO" id="GO:0004497">
    <property type="term" value="F:monooxygenase activity"/>
    <property type="evidence" value="ECO:0007669"/>
    <property type="project" value="UniProtKB-KW"/>
</dbReference>
<evidence type="ECO:0000256" key="7">
    <source>
        <dbReference type="RuleBase" id="RU000461"/>
    </source>
</evidence>
<evidence type="ECO:0000256" key="5">
    <source>
        <dbReference type="ARBA" id="ARBA00023004"/>
    </source>
</evidence>
<dbReference type="InterPro" id="IPR017972">
    <property type="entry name" value="Cyt_P450_CS"/>
</dbReference>
<dbReference type="Gene3D" id="1.10.630.10">
    <property type="entry name" value="Cytochrome P450"/>
    <property type="match status" value="1"/>
</dbReference>
<accession>A0A942T4B4</accession>
<dbReference type="CDD" id="cd20625">
    <property type="entry name" value="CYP164-like"/>
    <property type="match status" value="1"/>
</dbReference>
<dbReference type="Pfam" id="PF00067">
    <property type="entry name" value="p450"/>
    <property type="match status" value="1"/>
</dbReference>
<evidence type="ECO:0000313" key="9">
    <source>
        <dbReference type="EMBL" id="MCH6264523.1"/>
    </source>
</evidence>
<dbReference type="GO" id="GO:0020037">
    <property type="term" value="F:heme binding"/>
    <property type="evidence" value="ECO:0007669"/>
    <property type="project" value="InterPro"/>
</dbReference>
<evidence type="ECO:0000256" key="3">
    <source>
        <dbReference type="ARBA" id="ARBA00022723"/>
    </source>
</evidence>
<evidence type="ECO:0000313" key="8">
    <source>
        <dbReference type="EMBL" id="MBS4186150.1"/>
    </source>
</evidence>
<dbReference type="Proteomes" id="UP000677265">
    <property type="component" value="Unassembled WGS sequence"/>
</dbReference>
<dbReference type="RefSeq" id="WP_213145944.1">
    <property type="nucleotide sequence ID" value="NZ_JAGYPE020000003.1"/>
</dbReference>
<keyword evidence="5 7" id="KW-0408">Iron</keyword>
<dbReference type="EMBL" id="JAGYPE010000006">
    <property type="protein sequence ID" value="MBS4186150.1"/>
    <property type="molecule type" value="Genomic_DNA"/>
</dbReference>
<dbReference type="PROSITE" id="PS00086">
    <property type="entry name" value="CYTOCHROME_P450"/>
    <property type="match status" value="1"/>
</dbReference>
<sequence length="400" mass="45788">MIAITNDLLDPQAVSDPYSYFKQIRQEDPVYWNDRWKGWIITKYDDVYALLQDPRISADRISKQVMDKMPTEGKYVAEVMKKWMPLTDPPNHTRIRKVLQKAFSPRVIGAMRDTIQDIVNQAIDEIEKRERIDIVSDYAFSIPSNVLSAMMGLPTEDFDKIKTWTHDLNTLVFIDLSVKDRHMKAFLAVKEMSAYFEEKFEERKRNPGTDLISSLIEANEGGILSTEELIAQSILLFQAGHETTTGMIANSLLALLKNPDQMKLLKENPSLINTAVEEFVRYDGAAKSVVRVATEDIEIRNKVIKKGERLLIVNASANRDEEKFENPDQLDITRDPNPHLGFGHGAHYCLGNQLARLEVRIAVSTFLQRINHLELAHDQLSWESTMVGRLLKSLDVYIKI</sequence>
<organism evidence="8">
    <name type="scientific">Neobacillus citreus</name>
    <dbReference type="NCBI Taxonomy" id="2833578"/>
    <lineage>
        <taxon>Bacteria</taxon>
        <taxon>Bacillati</taxon>
        <taxon>Bacillota</taxon>
        <taxon>Bacilli</taxon>
        <taxon>Bacillales</taxon>
        <taxon>Bacillaceae</taxon>
        <taxon>Neobacillus</taxon>
    </lineage>
</organism>
<protein>
    <submittedName>
        <fullName evidence="8">Cytochrome P450</fullName>
    </submittedName>
</protein>
<dbReference type="InterPro" id="IPR002397">
    <property type="entry name" value="Cyt_P450_B"/>
</dbReference>
<keyword evidence="3 7" id="KW-0479">Metal-binding</keyword>
<dbReference type="FunFam" id="1.10.630.10:FF:000018">
    <property type="entry name" value="Cytochrome P450 monooxygenase"/>
    <property type="match status" value="1"/>
</dbReference>
<evidence type="ECO:0000313" key="10">
    <source>
        <dbReference type="Proteomes" id="UP000677265"/>
    </source>
</evidence>
<proteinExistence type="inferred from homology"/>
<dbReference type="PANTHER" id="PTHR46696">
    <property type="entry name" value="P450, PUTATIVE (EUROFUNG)-RELATED"/>
    <property type="match status" value="1"/>
</dbReference>
<dbReference type="PRINTS" id="PR00385">
    <property type="entry name" value="P450"/>
</dbReference>
<evidence type="ECO:0000256" key="1">
    <source>
        <dbReference type="ARBA" id="ARBA00010617"/>
    </source>
</evidence>